<proteinExistence type="predicted"/>
<keyword evidence="1" id="KW-0812">Transmembrane</keyword>
<keyword evidence="1" id="KW-1133">Transmembrane helix</keyword>
<sequence length="419" mass="44255">MTTSAARGRWGPTLVVAIGAAVLLAAAGLFFSRPDIAAVGLPLAIWSALVAGGDLRGSDAVVSLSALPGEDGQIATEIRAEGEADAVQLVVRLSQRRSRRLIIPASGEAVIARSRVLHSGPVNAVQASARGFSGDGAVLSAASEHVISARSIAPSRRRLDAVPVPRRLTGLHGAHEGRRPGQGGDFRDIHPFAPGDELRRVDWRATARLARRPGELLVRRTNTLSEASVVIAVDTAEDLGAAVASWGSGDFERSGVTSLDRARQAARSIATTAIGVGDRVALHVLVYGGRSVRSGGGARHLARLETAIAAVGQADEDSRFRRTPQVPHGSVIFVLSTFFEGAAAETALMWRASGHRVVAVDVLPDLDRSRLTKSQLIALRVVLAERENVFSDLRGAGVDVLVWSEAVEADMRATLRTRR</sequence>
<dbReference type="Proteomes" id="UP000033900">
    <property type="component" value="Unassembled WGS sequence"/>
</dbReference>
<dbReference type="InterPro" id="IPR002881">
    <property type="entry name" value="DUF58"/>
</dbReference>
<organism evidence="3 4">
    <name type="scientific">Microbacterium hydrocarbonoxydans</name>
    <dbReference type="NCBI Taxonomy" id="273678"/>
    <lineage>
        <taxon>Bacteria</taxon>
        <taxon>Bacillati</taxon>
        <taxon>Actinomycetota</taxon>
        <taxon>Actinomycetes</taxon>
        <taxon>Micrococcales</taxon>
        <taxon>Microbacteriaceae</taxon>
        <taxon>Microbacterium</taxon>
    </lineage>
</organism>
<dbReference type="AlphaFoldDB" id="A0A0M2HNJ3"/>
<keyword evidence="1" id="KW-0472">Membrane</keyword>
<keyword evidence="4" id="KW-1185">Reference proteome</keyword>
<feature type="domain" description="DUF58" evidence="2">
    <location>
        <begin position="191"/>
        <end position="367"/>
    </location>
</feature>
<dbReference type="OrthoDB" id="9776116at2"/>
<comment type="caution">
    <text evidence="3">The sequence shown here is derived from an EMBL/GenBank/DDBJ whole genome shotgun (WGS) entry which is preliminary data.</text>
</comment>
<name>A0A0M2HNJ3_9MICO</name>
<dbReference type="PANTHER" id="PTHR33608:SF14">
    <property type="entry name" value="POSSIBLE CONSERVED SECRETED PROTEIN"/>
    <property type="match status" value="1"/>
</dbReference>
<dbReference type="Pfam" id="PF01882">
    <property type="entry name" value="DUF58"/>
    <property type="match status" value="1"/>
</dbReference>
<protein>
    <recommendedName>
        <fullName evidence="2">DUF58 domain-containing protein</fullName>
    </recommendedName>
</protein>
<reference evidence="3 4" key="1">
    <citation type="submission" date="2015-02" db="EMBL/GenBank/DDBJ databases">
        <title>Draft genome sequences of ten Microbacterium spp. with emphasis on heavy metal contaminated environments.</title>
        <authorList>
            <person name="Corretto E."/>
        </authorList>
    </citation>
    <scope>NUCLEOTIDE SEQUENCE [LARGE SCALE GENOMIC DNA]</scope>
    <source>
        <strain evidence="3 4">SA35</strain>
    </source>
</reference>
<evidence type="ECO:0000313" key="4">
    <source>
        <dbReference type="Proteomes" id="UP000033900"/>
    </source>
</evidence>
<feature type="transmembrane region" description="Helical" evidence="1">
    <location>
        <begin position="12"/>
        <end position="31"/>
    </location>
</feature>
<dbReference type="PATRIC" id="fig|273678.4.peg.2662"/>
<gene>
    <name evidence="3" type="ORF">RS84_02657</name>
</gene>
<evidence type="ECO:0000256" key="1">
    <source>
        <dbReference type="SAM" id="Phobius"/>
    </source>
</evidence>
<dbReference type="STRING" id="273678.RS84_02657"/>
<dbReference type="RefSeq" id="WP_045258282.1">
    <property type="nucleotide sequence ID" value="NZ_JYJB01000010.1"/>
</dbReference>
<evidence type="ECO:0000259" key="2">
    <source>
        <dbReference type="Pfam" id="PF01882"/>
    </source>
</evidence>
<evidence type="ECO:0000313" key="3">
    <source>
        <dbReference type="EMBL" id="KJL46037.1"/>
    </source>
</evidence>
<dbReference type="PANTHER" id="PTHR33608">
    <property type="entry name" value="BLL2464 PROTEIN"/>
    <property type="match status" value="1"/>
</dbReference>
<accession>A0A0M2HNJ3</accession>
<dbReference type="EMBL" id="JYJB01000010">
    <property type="protein sequence ID" value="KJL46037.1"/>
    <property type="molecule type" value="Genomic_DNA"/>
</dbReference>